<name>A0A915PHA7_9BILA</name>
<proteinExistence type="predicted"/>
<dbReference type="AlphaFoldDB" id="A0A915PHA7"/>
<dbReference type="Pfam" id="PF00248">
    <property type="entry name" value="Aldo_ket_red"/>
    <property type="match status" value="1"/>
</dbReference>
<organism evidence="2 3">
    <name type="scientific">Setaria digitata</name>
    <dbReference type="NCBI Taxonomy" id="48799"/>
    <lineage>
        <taxon>Eukaryota</taxon>
        <taxon>Metazoa</taxon>
        <taxon>Ecdysozoa</taxon>
        <taxon>Nematoda</taxon>
        <taxon>Chromadorea</taxon>
        <taxon>Rhabditida</taxon>
        <taxon>Spirurina</taxon>
        <taxon>Spiruromorpha</taxon>
        <taxon>Filarioidea</taxon>
        <taxon>Setariidae</taxon>
        <taxon>Setaria</taxon>
    </lineage>
</organism>
<dbReference type="WBParaSite" id="sdigi.contig111.g4558.t1">
    <property type="protein sequence ID" value="sdigi.contig111.g4558.t1"/>
    <property type="gene ID" value="sdigi.contig111.g4558"/>
</dbReference>
<evidence type="ECO:0000313" key="3">
    <source>
        <dbReference type="WBParaSite" id="sdigi.contig111.g4558.t1"/>
    </source>
</evidence>
<evidence type="ECO:0000259" key="1">
    <source>
        <dbReference type="Pfam" id="PF00248"/>
    </source>
</evidence>
<dbReference type="SUPFAM" id="SSF51430">
    <property type="entry name" value="NAD(P)-linked oxidoreductase"/>
    <property type="match status" value="1"/>
</dbReference>
<reference evidence="3" key="1">
    <citation type="submission" date="2022-11" db="UniProtKB">
        <authorList>
            <consortium name="WormBaseParasite"/>
        </authorList>
    </citation>
    <scope>IDENTIFICATION</scope>
</reference>
<sequence length="136" mass="15427">MAITAIRLFTGMKMPVTGFGIWLARSVQLHPPPNISLQASPGNPKSYKSKFQSEPGEAVNSVRYALNHGFRLIDAAACYFSKQELGKVLNEEYIKRDKLKREDILIDIKLSLKNKCIISAFCHFFFWSGQGGYDYF</sequence>
<dbReference type="InterPro" id="IPR036812">
    <property type="entry name" value="NAD(P)_OxRdtase_dom_sf"/>
</dbReference>
<dbReference type="InterPro" id="IPR023210">
    <property type="entry name" value="NADP_OxRdtase_dom"/>
</dbReference>
<feature type="domain" description="NADP-dependent oxidoreductase" evidence="1">
    <location>
        <begin position="53"/>
        <end position="110"/>
    </location>
</feature>
<dbReference type="Gene3D" id="3.20.20.100">
    <property type="entry name" value="NADP-dependent oxidoreductase domain"/>
    <property type="match status" value="1"/>
</dbReference>
<protein>
    <submittedName>
        <fullName evidence="3">NADP-dependent oxidoreductase domain-containing protein</fullName>
    </submittedName>
</protein>
<accession>A0A915PHA7</accession>
<evidence type="ECO:0000313" key="2">
    <source>
        <dbReference type="Proteomes" id="UP000887581"/>
    </source>
</evidence>
<keyword evidence="2" id="KW-1185">Reference proteome</keyword>
<dbReference type="Proteomes" id="UP000887581">
    <property type="component" value="Unplaced"/>
</dbReference>